<keyword evidence="6" id="KW-1185">Reference proteome</keyword>
<dbReference type="EMBL" id="EQ973947">
    <property type="protein sequence ID" value="EEF37522.1"/>
    <property type="molecule type" value="Genomic_DNA"/>
</dbReference>
<feature type="signal peptide" evidence="3">
    <location>
        <begin position="1"/>
        <end position="26"/>
    </location>
</feature>
<protein>
    <recommendedName>
        <fullName evidence="4">Wall-associated receptor kinase galacturonan-binding domain-containing protein</fullName>
    </recommendedName>
</protein>
<dbReference type="GO" id="GO:0016020">
    <property type="term" value="C:membrane"/>
    <property type="evidence" value="ECO:0007669"/>
    <property type="project" value="UniProtKB-SubCell"/>
</dbReference>
<dbReference type="Proteomes" id="UP000008311">
    <property type="component" value="Unassembled WGS sequence"/>
</dbReference>
<evidence type="ECO:0000313" key="6">
    <source>
        <dbReference type="Proteomes" id="UP000008311"/>
    </source>
</evidence>
<organism evidence="5 6">
    <name type="scientific">Ricinus communis</name>
    <name type="common">Castor bean</name>
    <dbReference type="NCBI Taxonomy" id="3988"/>
    <lineage>
        <taxon>Eukaryota</taxon>
        <taxon>Viridiplantae</taxon>
        <taxon>Streptophyta</taxon>
        <taxon>Embryophyta</taxon>
        <taxon>Tracheophyta</taxon>
        <taxon>Spermatophyta</taxon>
        <taxon>Magnoliopsida</taxon>
        <taxon>eudicotyledons</taxon>
        <taxon>Gunneridae</taxon>
        <taxon>Pentapetalae</taxon>
        <taxon>rosids</taxon>
        <taxon>fabids</taxon>
        <taxon>Malpighiales</taxon>
        <taxon>Euphorbiaceae</taxon>
        <taxon>Acalyphoideae</taxon>
        <taxon>Acalypheae</taxon>
        <taxon>Ricinus</taxon>
    </lineage>
</organism>
<sequence>MKPSSILSLRIILLLSISFSPTYVYSVDDYEPYSNCALFSCGNMSSISYSFWGNRQPDYCGLPGFSIDCEEGISILDIMSFGKATRTILAAVFVV</sequence>
<evidence type="ECO:0000256" key="3">
    <source>
        <dbReference type="SAM" id="SignalP"/>
    </source>
</evidence>
<proteinExistence type="predicted"/>
<dbReference type="Pfam" id="PF13947">
    <property type="entry name" value="GUB_WAK_bind"/>
    <property type="match status" value="1"/>
</dbReference>
<dbReference type="InterPro" id="IPR025287">
    <property type="entry name" value="WAK_GUB"/>
</dbReference>
<name>B9SFX9_RICCO</name>
<evidence type="ECO:0000313" key="5">
    <source>
        <dbReference type="EMBL" id="EEF37522.1"/>
    </source>
</evidence>
<feature type="chain" id="PRO_5002891760" description="Wall-associated receptor kinase galacturonan-binding domain-containing protein" evidence="3">
    <location>
        <begin position="27"/>
        <end position="95"/>
    </location>
</feature>
<dbReference type="AlphaFoldDB" id="B9SFX9"/>
<evidence type="ECO:0000259" key="4">
    <source>
        <dbReference type="Pfam" id="PF13947"/>
    </source>
</evidence>
<accession>B9SFX9</accession>
<gene>
    <name evidence="5" type="ORF">RCOM_0725160</name>
</gene>
<evidence type="ECO:0000256" key="1">
    <source>
        <dbReference type="ARBA" id="ARBA00004167"/>
    </source>
</evidence>
<reference evidence="6" key="1">
    <citation type="journal article" date="2010" name="Nat. Biotechnol.">
        <title>Draft genome sequence of the oilseed species Ricinus communis.</title>
        <authorList>
            <person name="Chan A.P."/>
            <person name="Crabtree J."/>
            <person name="Zhao Q."/>
            <person name="Lorenzi H."/>
            <person name="Orvis J."/>
            <person name="Puiu D."/>
            <person name="Melake-Berhan A."/>
            <person name="Jones K.M."/>
            <person name="Redman J."/>
            <person name="Chen G."/>
            <person name="Cahoon E.B."/>
            <person name="Gedil M."/>
            <person name="Stanke M."/>
            <person name="Haas B.J."/>
            <person name="Wortman J.R."/>
            <person name="Fraser-Liggett C.M."/>
            <person name="Ravel J."/>
            <person name="Rabinowicz P.D."/>
        </authorList>
    </citation>
    <scope>NUCLEOTIDE SEQUENCE [LARGE SCALE GENOMIC DNA]</scope>
    <source>
        <strain evidence="6">cv. Hale</strain>
    </source>
</reference>
<feature type="domain" description="Wall-associated receptor kinase galacturonan-binding" evidence="4">
    <location>
        <begin position="36"/>
        <end position="80"/>
    </location>
</feature>
<keyword evidence="2 3" id="KW-0732">Signal</keyword>
<dbReference type="PANTHER" id="PTHR33138">
    <property type="entry name" value="OS01G0690200 PROTEIN"/>
    <property type="match status" value="1"/>
</dbReference>
<dbReference type="GO" id="GO:0030247">
    <property type="term" value="F:polysaccharide binding"/>
    <property type="evidence" value="ECO:0007669"/>
    <property type="project" value="InterPro"/>
</dbReference>
<evidence type="ECO:0000256" key="2">
    <source>
        <dbReference type="ARBA" id="ARBA00022729"/>
    </source>
</evidence>
<dbReference type="PANTHER" id="PTHR33138:SF54">
    <property type="entry name" value="OS01G0690900 PROTEIN"/>
    <property type="match status" value="1"/>
</dbReference>
<dbReference type="InParanoid" id="B9SFX9"/>
<comment type="subcellular location">
    <subcellularLocation>
        <location evidence="1">Membrane</location>
        <topology evidence="1">Single-pass membrane protein</topology>
    </subcellularLocation>
</comment>